<gene>
    <name evidence="2" type="ORF">T10_9818</name>
</gene>
<feature type="transmembrane region" description="Helical" evidence="1">
    <location>
        <begin position="20"/>
        <end position="44"/>
    </location>
</feature>
<accession>A0A0V1MTD5</accession>
<evidence type="ECO:0000313" key="3">
    <source>
        <dbReference type="Proteomes" id="UP000054843"/>
    </source>
</evidence>
<dbReference type="EMBL" id="JYDO01000043">
    <property type="protein sequence ID" value="KRZ74970.1"/>
    <property type="molecule type" value="Genomic_DNA"/>
</dbReference>
<name>A0A0V1MTD5_9BILA</name>
<dbReference type="Proteomes" id="UP000054843">
    <property type="component" value="Unassembled WGS sequence"/>
</dbReference>
<keyword evidence="1" id="KW-1133">Transmembrane helix</keyword>
<proteinExistence type="predicted"/>
<protein>
    <submittedName>
        <fullName evidence="2">Uncharacterized protein</fullName>
    </submittedName>
</protein>
<evidence type="ECO:0000313" key="2">
    <source>
        <dbReference type="EMBL" id="KRZ74970.1"/>
    </source>
</evidence>
<reference evidence="2 3" key="1">
    <citation type="submission" date="2015-01" db="EMBL/GenBank/DDBJ databases">
        <title>Evolution of Trichinella species and genotypes.</title>
        <authorList>
            <person name="Korhonen P.K."/>
            <person name="Edoardo P."/>
            <person name="Giuseppe L.R."/>
            <person name="Gasser R.B."/>
        </authorList>
    </citation>
    <scope>NUCLEOTIDE SEQUENCE [LARGE SCALE GENOMIC DNA]</scope>
    <source>
        <strain evidence="2">ISS1980</strain>
    </source>
</reference>
<keyword evidence="1" id="KW-0472">Membrane</keyword>
<keyword evidence="1" id="KW-0812">Transmembrane</keyword>
<evidence type="ECO:0000256" key="1">
    <source>
        <dbReference type="SAM" id="Phobius"/>
    </source>
</evidence>
<comment type="caution">
    <text evidence="2">The sequence shown here is derived from an EMBL/GenBank/DDBJ whole genome shotgun (WGS) entry which is preliminary data.</text>
</comment>
<keyword evidence="3" id="KW-1185">Reference proteome</keyword>
<organism evidence="2 3">
    <name type="scientific">Trichinella papuae</name>
    <dbReference type="NCBI Taxonomy" id="268474"/>
    <lineage>
        <taxon>Eukaryota</taxon>
        <taxon>Metazoa</taxon>
        <taxon>Ecdysozoa</taxon>
        <taxon>Nematoda</taxon>
        <taxon>Enoplea</taxon>
        <taxon>Dorylaimia</taxon>
        <taxon>Trichinellida</taxon>
        <taxon>Trichinellidae</taxon>
        <taxon>Trichinella</taxon>
    </lineage>
</organism>
<sequence>MCCQRSQAFETRFNDTAAHFLHASMLNVFWNFFTLGSWIAFCHFDDHYKILRLSSYTELFGTPFVNYPFPSAGISKGPLNSFSIVFSCLFDVSSLAFLGDGVEQ</sequence>
<dbReference type="AlphaFoldDB" id="A0A0V1MTD5"/>